<dbReference type="InParanoid" id="D6WMY3"/>
<evidence type="ECO:0000313" key="2">
    <source>
        <dbReference type="Proteomes" id="UP000007266"/>
    </source>
</evidence>
<proteinExistence type="predicted"/>
<protein>
    <submittedName>
        <fullName evidence="1">Uncharacterized protein</fullName>
    </submittedName>
</protein>
<gene>
    <name evidence="1" type="primary">GLEAN_13199</name>
    <name evidence="1" type="ORF">TcasGA2_TC013199</name>
</gene>
<organism evidence="1 2">
    <name type="scientific">Tribolium castaneum</name>
    <name type="common">Red flour beetle</name>
    <dbReference type="NCBI Taxonomy" id="7070"/>
    <lineage>
        <taxon>Eukaryota</taxon>
        <taxon>Metazoa</taxon>
        <taxon>Ecdysozoa</taxon>
        <taxon>Arthropoda</taxon>
        <taxon>Hexapoda</taxon>
        <taxon>Insecta</taxon>
        <taxon>Pterygota</taxon>
        <taxon>Neoptera</taxon>
        <taxon>Endopterygota</taxon>
        <taxon>Coleoptera</taxon>
        <taxon>Polyphaga</taxon>
        <taxon>Cucujiformia</taxon>
        <taxon>Tenebrionidae</taxon>
        <taxon>Tenebrionidae incertae sedis</taxon>
        <taxon>Tribolium</taxon>
    </lineage>
</organism>
<dbReference type="AlphaFoldDB" id="D6WMY3"/>
<name>D6WMY3_TRICA</name>
<reference evidence="1 2" key="1">
    <citation type="journal article" date="2008" name="Nature">
        <title>The genome of the model beetle and pest Tribolium castaneum.</title>
        <authorList>
            <consortium name="Tribolium Genome Sequencing Consortium"/>
            <person name="Richards S."/>
            <person name="Gibbs R.A."/>
            <person name="Weinstock G.M."/>
            <person name="Brown S.J."/>
            <person name="Denell R."/>
            <person name="Beeman R.W."/>
            <person name="Gibbs R."/>
            <person name="Beeman R.W."/>
            <person name="Brown S.J."/>
            <person name="Bucher G."/>
            <person name="Friedrich M."/>
            <person name="Grimmelikhuijzen C.J."/>
            <person name="Klingler M."/>
            <person name="Lorenzen M."/>
            <person name="Richards S."/>
            <person name="Roth S."/>
            <person name="Schroder R."/>
            <person name="Tautz D."/>
            <person name="Zdobnov E.M."/>
            <person name="Muzny D."/>
            <person name="Gibbs R.A."/>
            <person name="Weinstock G.M."/>
            <person name="Attaway T."/>
            <person name="Bell S."/>
            <person name="Buhay C.J."/>
            <person name="Chandrabose M.N."/>
            <person name="Chavez D."/>
            <person name="Clerk-Blankenburg K.P."/>
            <person name="Cree A."/>
            <person name="Dao M."/>
            <person name="Davis C."/>
            <person name="Chacko J."/>
            <person name="Dinh H."/>
            <person name="Dugan-Rocha S."/>
            <person name="Fowler G."/>
            <person name="Garner T.T."/>
            <person name="Garnes J."/>
            <person name="Gnirke A."/>
            <person name="Hawes A."/>
            <person name="Hernandez J."/>
            <person name="Hines S."/>
            <person name="Holder M."/>
            <person name="Hume J."/>
            <person name="Jhangiani S.N."/>
            <person name="Joshi V."/>
            <person name="Khan Z.M."/>
            <person name="Jackson L."/>
            <person name="Kovar C."/>
            <person name="Kowis A."/>
            <person name="Lee S."/>
            <person name="Lewis L.R."/>
            <person name="Margolis J."/>
            <person name="Morgan M."/>
            <person name="Nazareth L.V."/>
            <person name="Nguyen N."/>
            <person name="Okwuonu G."/>
            <person name="Parker D."/>
            <person name="Richards S."/>
            <person name="Ruiz S.J."/>
            <person name="Santibanez J."/>
            <person name="Savard J."/>
            <person name="Scherer S.E."/>
            <person name="Schneider B."/>
            <person name="Sodergren E."/>
            <person name="Tautz D."/>
            <person name="Vattahil S."/>
            <person name="Villasana D."/>
            <person name="White C.S."/>
            <person name="Wright R."/>
            <person name="Park Y."/>
            <person name="Beeman R.W."/>
            <person name="Lord J."/>
            <person name="Oppert B."/>
            <person name="Lorenzen M."/>
            <person name="Brown S."/>
            <person name="Wang L."/>
            <person name="Savard J."/>
            <person name="Tautz D."/>
            <person name="Richards S."/>
            <person name="Weinstock G."/>
            <person name="Gibbs R.A."/>
            <person name="Liu Y."/>
            <person name="Worley K."/>
            <person name="Weinstock G."/>
            <person name="Elsik C.G."/>
            <person name="Reese J.T."/>
            <person name="Elhaik E."/>
            <person name="Landan G."/>
            <person name="Graur D."/>
            <person name="Arensburger P."/>
            <person name="Atkinson P."/>
            <person name="Beeman R.W."/>
            <person name="Beidler J."/>
            <person name="Brown S.J."/>
            <person name="Demuth J.P."/>
            <person name="Drury D.W."/>
            <person name="Du Y.Z."/>
            <person name="Fujiwara H."/>
            <person name="Lorenzen M."/>
            <person name="Maselli V."/>
            <person name="Osanai M."/>
            <person name="Park Y."/>
            <person name="Robertson H.M."/>
            <person name="Tu Z."/>
            <person name="Wang J.J."/>
            <person name="Wang S."/>
            <person name="Richards S."/>
            <person name="Song H."/>
            <person name="Zhang L."/>
            <person name="Sodergren E."/>
            <person name="Werner D."/>
            <person name="Stanke M."/>
            <person name="Morgenstern B."/>
            <person name="Solovyev V."/>
            <person name="Kosarev P."/>
            <person name="Brown G."/>
            <person name="Chen H.C."/>
            <person name="Ermolaeva O."/>
            <person name="Hlavina W."/>
            <person name="Kapustin Y."/>
            <person name="Kiryutin B."/>
            <person name="Kitts P."/>
            <person name="Maglott D."/>
            <person name="Pruitt K."/>
            <person name="Sapojnikov V."/>
            <person name="Souvorov A."/>
            <person name="Mackey A.J."/>
            <person name="Waterhouse R.M."/>
            <person name="Wyder S."/>
            <person name="Zdobnov E.M."/>
            <person name="Zdobnov E.M."/>
            <person name="Wyder S."/>
            <person name="Kriventseva E.V."/>
            <person name="Kadowaki T."/>
            <person name="Bork P."/>
            <person name="Aranda M."/>
            <person name="Bao R."/>
            <person name="Beermann A."/>
            <person name="Berns N."/>
            <person name="Bolognesi R."/>
            <person name="Bonneton F."/>
            <person name="Bopp D."/>
            <person name="Brown S.J."/>
            <person name="Bucher G."/>
            <person name="Butts T."/>
            <person name="Chaumot A."/>
            <person name="Denell R.E."/>
            <person name="Ferrier D.E."/>
            <person name="Friedrich M."/>
            <person name="Gordon C.M."/>
            <person name="Jindra M."/>
            <person name="Klingler M."/>
            <person name="Lan Q."/>
            <person name="Lattorff H.M."/>
            <person name="Laudet V."/>
            <person name="von Levetsow C."/>
            <person name="Liu Z."/>
            <person name="Lutz R."/>
            <person name="Lynch J.A."/>
            <person name="da Fonseca R.N."/>
            <person name="Posnien N."/>
            <person name="Reuter R."/>
            <person name="Roth S."/>
            <person name="Savard J."/>
            <person name="Schinko J.B."/>
            <person name="Schmitt C."/>
            <person name="Schoppmeier M."/>
            <person name="Schroder R."/>
            <person name="Shippy T.D."/>
            <person name="Simonnet F."/>
            <person name="Marques-Souza H."/>
            <person name="Tautz D."/>
            <person name="Tomoyasu Y."/>
            <person name="Trauner J."/>
            <person name="Van der Zee M."/>
            <person name="Vervoort M."/>
            <person name="Wittkopp N."/>
            <person name="Wimmer E.A."/>
            <person name="Yang X."/>
            <person name="Jones A.K."/>
            <person name="Sattelle D.B."/>
            <person name="Ebert P.R."/>
            <person name="Nelson D."/>
            <person name="Scott J.G."/>
            <person name="Beeman R.W."/>
            <person name="Muthukrishnan S."/>
            <person name="Kramer K.J."/>
            <person name="Arakane Y."/>
            <person name="Beeman R.W."/>
            <person name="Zhu Q."/>
            <person name="Hogenkamp D."/>
            <person name="Dixit R."/>
            <person name="Oppert B."/>
            <person name="Jiang H."/>
            <person name="Zou Z."/>
            <person name="Marshall J."/>
            <person name="Elpidina E."/>
            <person name="Vinokurov K."/>
            <person name="Oppert C."/>
            <person name="Zou Z."/>
            <person name="Evans J."/>
            <person name="Lu Z."/>
            <person name="Zhao P."/>
            <person name="Sumathipala N."/>
            <person name="Altincicek B."/>
            <person name="Vilcinskas A."/>
            <person name="Williams M."/>
            <person name="Hultmark D."/>
            <person name="Hetru C."/>
            <person name="Jiang H."/>
            <person name="Grimmelikhuijzen C.J."/>
            <person name="Hauser F."/>
            <person name="Cazzamali G."/>
            <person name="Williamson M."/>
            <person name="Park Y."/>
            <person name="Li B."/>
            <person name="Tanaka Y."/>
            <person name="Predel R."/>
            <person name="Neupert S."/>
            <person name="Schachtner J."/>
            <person name="Verleyen P."/>
            <person name="Raible F."/>
            <person name="Bork P."/>
            <person name="Friedrich M."/>
            <person name="Walden K.K."/>
            <person name="Robertson H.M."/>
            <person name="Angeli S."/>
            <person name="Foret S."/>
            <person name="Bucher G."/>
            <person name="Schuetz S."/>
            <person name="Maleszka R."/>
            <person name="Wimmer E.A."/>
            <person name="Beeman R.W."/>
            <person name="Lorenzen M."/>
            <person name="Tomoyasu Y."/>
            <person name="Miller S.C."/>
            <person name="Grossmann D."/>
            <person name="Bucher G."/>
        </authorList>
    </citation>
    <scope>NUCLEOTIDE SEQUENCE [LARGE SCALE GENOMIC DNA]</scope>
    <source>
        <strain evidence="1 2">Georgia GA2</strain>
    </source>
</reference>
<dbReference type="Proteomes" id="UP000007266">
    <property type="component" value="Linkage group 5"/>
</dbReference>
<reference evidence="1 2" key="2">
    <citation type="journal article" date="2010" name="Nucleic Acids Res.">
        <title>BeetleBase in 2010: revisions to provide comprehensive genomic information for Tribolium castaneum.</title>
        <authorList>
            <person name="Kim H.S."/>
            <person name="Murphy T."/>
            <person name="Xia J."/>
            <person name="Caragea D."/>
            <person name="Park Y."/>
            <person name="Beeman R.W."/>
            <person name="Lorenzen M.D."/>
            <person name="Butcher S."/>
            <person name="Manak J.R."/>
            <person name="Brown S.J."/>
        </authorList>
    </citation>
    <scope>GENOME REANNOTATION</scope>
    <source>
        <strain evidence="1 2">Georgia GA2</strain>
    </source>
</reference>
<keyword evidence="2" id="KW-1185">Reference proteome</keyword>
<sequence>MRLIIKPFRTGNVRIAARITRSSEEEEFQSVNPRTGSAPCSDRFLRFIKGKNA</sequence>
<dbReference type="HOGENOM" id="CLU_3071321_0_0_1"/>
<dbReference type="EMBL" id="KQ971343">
    <property type="protein sequence ID" value="EFA03265.1"/>
    <property type="molecule type" value="Genomic_DNA"/>
</dbReference>
<accession>D6WMY3</accession>
<evidence type="ECO:0000313" key="1">
    <source>
        <dbReference type="EMBL" id="EFA03265.1"/>
    </source>
</evidence>